<dbReference type="EMBL" id="BMFY01000006">
    <property type="protein sequence ID" value="GGA14872.1"/>
    <property type="molecule type" value="Genomic_DNA"/>
</dbReference>
<comment type="caution">
    <text evidence="3">The sequence shown here is derived from an EMBL/GenBank/DDBJ whole genome shotgun (WGS) entry which is preliminary data.</text>
</comment>
<dbReference type="InterPro" id="IPR012338">
    <property type="entry name" value="Beta-lactam/transpept-like"/>
</dbReference>
<dbReference type="SUPFAM" id="SSF56601">
    <property type="entry name" value="beta-lactamase/transpeptidase-like"/>
    <property type="match status" value="1"/>
</dbReference>
<dbReference type="AlphaFoldDB" id="A0A8J2TYD0"/>
<evidence type="ECO:0000259" key="2">
    <source>
        <dbReference type="Pfam" id="PF00144"/>
    </source>
</evidence>
<proteinExistence type="predicted"/>
<keyword evidence="4" id="KW-1185">Reference proteome</keyword>
<dbReference type="PANTHER" id="PTHR43283">
    <property type="entry name" value="BETA-LACTAMASE-RELATED"/>
    <property type="match status" value="1"/>
</dbReference>
<sequence>MDRPPLVVPAGDNTARPDAQARLQRVLQKLIARRGGQRLHHATVAVASADGSLRWSAAAGAADEAGPPDPGRPFFIASVTKRFIVTLLLQAHERGEVDLAAPITGVLPPDVTTGLHTLRGTDHTPAVTVRHLATHTSGLPDHFERRSDGPSLYSRLAAGQDTSWSFEDMIRTTREQQRGHFAPQDLSASRQKARYSDTGFQLLIRILETVTGQDFAGLLAERITGPAGLHHTWHPGHSPAPRHGAAPGHGAAGPHLTGDDPAPPPTTICAGRHPVNLGSLIASSNDLISTTGDLLRFQRALRRGDLFRSTRTAALLTERRNRLRNIPVLRYGMGTMIFRTVIPVAGRLRAVTLVGHSGATGSWLFSCPELGVDLAGTVDQAGGRNAQSLPFRVMARCLAAWSG</sequence>
<reference evidence="3" key="2">
    <citation type="submission" date="2020-09" db="EMBL/GenBank/DDBJ databases">
        <authorList>
            <person name="Sun Q."/>
            <person name="Zhou Y."/>
        </authorList>
    </citation>
    <scope>NUCLEOTIDE SEQUENCE</scope>
    <source>
        <strain evidence="3">CGMCC 1.12785</strain>
    </source>
</reference>
<feature type="compositionally biased region" description="Low complexity" evidence="1">
    <location>
        <begin position="235"/>
        <end position="255"/>
    </location>
</feature>
<dbReference type="Pfam" id="PF00144">
    <property type="entry name" value="Beta-lactamase"/>
    <property type="match status" value="1"/>
</dbReference>
<dbReference type="InterPro" id="IPR050789">
    <property type="entry name" value="Diverse_Enzym_Activities"/>
</dbReference>
<dbReference type="RefSeq" id="WP_188550520.1">
    <property type="nucleotide sequence ID" value="NZ_BMFY01000006.1"/>
</dbReference>
<feature type="domain" description="Beta-lactamase-related" evidence="2">
    <location>
        <begin position="28"/>
        <end position="375"/>
    </location>
</feature>
<accession>A0A8J2TYD0</accession>
<feature type="region of interest" description="Disordered" evidence="1">
    <location>
        <begin position="229"/>
        <end position="262"/>
    </location>
</feature>
<organism evidence="3 4">
    <name type="scientific">Sediminivirga luteola</name>
    <dbReference type="NCBI Taxonomy" id="1774748"/>
    <lineage>
        <taxon>Bacteria</taxon>
        <taxon>Bacillati</taxon>
        <taxon>Actinomycetota</taxon>
        <taxon>Actinomycetes</taxon>
        <taxon>Micrococcales</taxon>
        <taxon>Brevibacteriaceae</taxon>
        <taxon>Sediminivirga</taxon>
    </lineage>
</organism>
<reference evidence="3" key="1">
    <citation type="journal article" date="2014" name="Int. J. Syst. Evol. Microbiol.">
        <title>Complete genome sequence of Corynebacterium casei LMG S-19264T (=DSM 44701T), isolated from a smear-ripened cheese.</title>
        <authorList>
            <consortium name="US DOE Joint Genome Institute (JGI-PGF)"/>
            <person name="Walter F."/>
            <person name="Albersmeier A."/>
            <person name="Kalinowski J."/>
            <person name="Ruckert C."/>
        </authorList>
    </citation>
    <scope>NUCLEOTIDE SEQUENCE</scope>
    <source>
        <strain evidence="3">CGMCC 1.12785</strain>
    </source>
</reference>
<evidence type="ECO:0000256" key="1">
    <source>
        <dbReference type="SAM" id="MobiDB-lite"/>
    </source>
</evidence>
<protein>
    <recommendedName>
        <fullName evidence="2">Beta-lactamase-related domain-containing protein</fullName>
    </recommendedName>
</protein>
<gene>
    <name evidence="3" type="ORF">GCM10011333_17340</name>
</gene>
<evidence type="ECO:0000313" key="4">
    <source>
        <dbReference type="Proteomes" id="UP000616114"/>
    </source>
</evidence>
<dbReference type="Proteomes" id="UP000616114">
    <property type="component" value="Unassembled WGS sequence"/>
</dbReference>
<dbReference type="Gene3D" id="3.40.710.10">
    <property type="entry name" value="DD-peptidase/beta-lactamase superfamily"/>
    <property type="match status" value="1"/>
</dbReference>
<name>A0A8J2TYD0_9MICO</name>
<evidence type="ECO:0000313" key="3">
    <source>
        <dbReference type="EMBL" id="GGA14872.1"/>
    </source>
</evidence>
<dbReference type="InterPro" id="IPR001466">
    <property type="entry name" value="Beta-lactam-related"/>
</dbReference>